<dbReference type="FunFam" id="1.10.8.60:FF:000039">
    <property type="entry name" value="peroxisome biogenesis factor 6"/>
    <property type="match status" value="1"/>
</dbReference>
<evidence type="ECO:0000256" key="9">
    <source>
        <dbReference type="ARBA" id="ARBA00034920"/>
    </source>
</evidence>
<evidence type="ECO:0000313" key="14">
    <source>
        <dbReference type="EMBL" id="THV77585.1"/>
    </source>
</evidence>
<feature type="compositionally biased region" description="Low complexity" evidence="12">
    <location>
        <begin position="326"/>
        <end position="341"/>
    </location>
</feature>
<comment type="subcellular location">
    <subcellularLocation>
        <location evidence="7">Peroxisome membrane</location>
        <topology evidence="7">Peripheral membrane protein</topology>
        <orientation evidence="7">Cytoplasmic side</orientation>
    </subcellularLocation>
</comment>
<keyword evidence="4" id="KW-0378">Hydrolase</keyword>
<dbReference type="InterPro" id="IPR003959">
    <property type="entry name" value="ATPase_AAA_core"/>
</dbReference>
<feature type="region of interest" description="Disordered" evidence="12">
    <location>
        <begin position="1298"/>
        <end position="1320"/>
    </location>
</feature>
<gene>
    <name evidence="14" type="ORF">D6D28_00163</name>
</gene>
<evidence type="ECO:0000256" key="4">
    <source>
        <dbReference type="ARBA" id="ARBA00022801"/>
    </source>
</evidence>
<evidence type="ECO:0000256" key="5">
    <source>
        <dbReference type="ARBA" id="ARBA00022840"/>
    </source>
</evidence>
<dbReference type="InterPro" id="IPR003593">
    <property type="entry name" value="AAA+_ATPase"/>
</dbReference>
<feature type="region of interest" description="Disordered" evidence="12">
    <location>
        <begin position="1367"/>
        <end position="1409"/>
    </location>
</feature>
<reference evidence="14 15" key="1">
    <citation type="submission" date="2018-10" db="EMBL/GenBank/DDBJ databases">
        <title>Fifty Aureobasidium pullulans genomes reveal a recombining polyextremotolerant generalist.</title>
        <authorList>
            <person name="Gostincar C."/>
            <person name="Turk M."/>
            <person name="Zajc J."/>
            <person name="Gunde-Cimerman N."/>
        </authorList>
    </citation>
    <scope>NUCLEOTIDE SEQUENCE [LARGE SCALE GENOMIC DNA]</scope>
    <source>
        <strain evidence="14 15">EXF-11900</strain>
    </source>
</reference>
<comment type="subunit">
    <text evidence="11">Interacts with PEX1; forming the PEX1-PEX6 AAA ATPase complex, which is composed of a heterohexamer formed by a trimer of PEX1-PEX6 dimers.</text>
</comment>
<dbReference type="PANTHER" id="PTHR23077">
    <property type="entry name" value="AAA-FAMILY ATPASE"/>
    <property type="match status" value="1"/>
</dbReference>
<accession>A0A4S8T2L2</accession>
<protein>
    <recommendedName>
        <fullName evidence="8">Peroxisomal ATPase PEX6</fullName>
    </recommendedName>
    <alternativeName>
        <fullName evidence="9">Peroxin-6</fullName>
    </alternativeName>
</protein>
<dbReference type="SMART" id="SM00382">
    <property type="entry name" value="AAA"/>
    <property type="match status" value="1"/>
</dbReference>
<dbReference type="GO" id="GO:0005829">
    <property type="term" value="C:cytosol"/>
    <property type="evidence" value="ECO:0007669"/>
    <property type="project" value="TreeGrafter"/>
</dbReference>
<dbReference type="Pfam" id="PF00004">
    <property type="entry name" value="AAA"/>
    <property type="match status" value="1"/>
</dbReference>
<dbReference type="PROSITE" id="PS00674">
    <property type="entry name" value="AAA"/>
    <property type="match status" value="1"/>
</dbReference>
<dbReference type="EMBL" id="QZAF01000003">
    <property type="protein sequence ID" value="THV77585.1"/>
    <property type="molecule type" value="Genomic_DNA"/>
</dbReference>
<dbReference type="GO" id="GO:0016558">
    <property type="term" value="P:protein import into peroxisome matrix"/>
    <property type="evidence" value="ECO:0007669"/>
    <property type="project" value="TreeGrafter"/>
</dbReference>
<evidence type="ECO:0000259" key="13">
    <source>
        <dbReference type="SMART" id="SM00382"/>
    </source>
</evidence>
<proteinExistence type="inferred from homology"/>
<dbReference type="CDD" id="cd19527">
    <property type="entry name" value="RecA-like_PEX6_r2"/>
    <property type="match status" value="1"/>
</dbReference>
<evidence type="ECO:0000313" key="15">
    <source>
        <dbReference type="Proteomes" id="UP000304951"/>
    </source>
</evidence>
<dbReference type="GO" id="GO:0005524">
    <property type="term" value="F:ATP binding"/>
    <property type="evidence" value="ECO:0007669"/>
    <property type="project" value="UniProtKB-KW"/>
</dbReference>
<keyword evidence="3" id="KW-0547">Nucleotide-binding</keyword>
<evidence type="ECO:0000256" key="11">
    <source>
        <dbReference type="ARBA" id="ARBA00062700"/>
    </source>
</evidence>
<dbReference type="Pfam" id="PF23120">
    <property type="entry name" value="PEX6_N"/>
    <property type="match status" value="1"/>
</dbReference>
<evidence type="ECO:0000256" key="1">
    <source>
        <dbReference type="ARBA" id="ARBA00006914"/>
    </source>
</evidence>
<dbReference type="Gene3D" id="1.10.8.60">
    <property type="match status" value="1"/>
</dbReference>
<name>A0A4S8T2L2_AURPU</name>
<evidence type="ECO:0000256" key="3">
    <source>
        <dbReference type="ARBA" id="ARBA00022741"/>
    </source>
</evidence>
<dbReference type="InterPro" id="IPR027417">
    <property type="entry name" value="P-loop_NTPase"/>
</dbReference>
<evidence type="ECO:0000256" key="2">
    <source>
        <dbReference type="ARBA" id="ARBA00022593"/>
    </source>
</evidence>
<dbReference type="InterPro" id="IPR003960">
    <property type="entry name" value="ATPase_AAA_CS"/>
</dbReference>
<feature type="region of interest" description="Disordered" evidence="12">
    <location>
        <begin position="1"/>
        <end position="32"/>
    </location>
</feature>
<feature type="region of interest" description="Disordered" evidence="12">
    <location>
        <begin position="287"/>
        <end position="341"/>
    </location>
</feature>
<dbReference type="GO" id="GO:0016887">
    <property type="term" value="F:ATP hydrolysis activity"/>
    <property type="evidence" value="ECO:0007669"/>
    <property type="project" value="InterPro"/>
</dbReference>
<dbReference type="GO" id="GO:0005778">
    <property type="term" value="C:peroxisomal membrane"/>
    <property type="evidence" value="ECO:0007669"/>
    <property type="project" value="UniProtKB-SubCell"/>
</dbReference>
<feature type="compositionally biased region" description="Basic and acidic residues" evidence="12">
    <location>
        <begin position="1298"/>
        <end position="1309"/>
    </location>
</feature>
<keyword evidence="2" id="KW-0962">Peroxisome biogenesis</keyword>
<feature type="compositionally biased region" description="Acidic residues" evidence="12">
    <location>
        <begin position="307"/>
        <end position="325"/>
    </location>
</feature>
<dbReference type="InterPro" id="IPR056995">
    <property type="entry name" value="PEX6_4th_dom"/>
</dbReference>
<comment type="similarity">
    <text evidence="1">Belongs to the AAA ATPase family.</text>
</comment>
<evidence type="ECO:0000256" key="8">
    <source>
        <dbReference type="ARBA" id="ARBA00034811"/>
    </source>
</evidence>
<dbReference type="InterPro" id="IPR047533">
    <property type="entry name" value="RecA-like_PEX6_r2"/>
</dbReference>
<evidence type="ECO:0000256" key="6">
    <source>
        <dbReference type="ARBA" id="ARBA00023136"/>
    </source>
</evidence>
<dbReference type="SUPFAM" id="SSF52540">
    <property type="entry name" value="P-loop containing nucleoside triphosphate hydrolases"/>
    <property type="match status" value="2"/>
</dbReference>
<evidence type="ECO:0000256" key="7">
    <source>
        <dbReference type="ARBA" id="ARBA00034691"/>
    </source>
</evidence>
<dbReference type="Proteomes" id="UP000304951">
    <property type="component" value="Unassembled WGS sequence"/>
</dbReference>
<evidence type="ECO:0000256" key="12">
    <source>
        <dbReference type="SAM" id="MobiDB-lite"/>
    </source>
</evidence>
<sequence>MAMAYKDPSSGSLKRKREPRRRADKPPISGHAHLDSKLKGELGLLSHDLADDLFPSSSPDSGDIHHIAITPWASSFIIADAATQWVIIPCRRLPRGHPDLPHSSLRISVFSQVAQALQRSLHILSPNRSLRSGSTLEICLTDVVALPLDVVYVSLDMAALDGANGNQNNIGNPSLRIPKGGKERQTKAPATADIEQATRAVRDALDAARILRAGDILPLALSRSQPQAPQSPALVTACEPVSQGLVTSTTQIVIVSQNDRRAKSSRSVTFSQTDDDTSNEAFYTAAEDGAPSSSNSPPTDAALDSDLTSDDAQSDLGDLSDDPDDMISLSSPSIGSQPSGILSARSSATPKLFGNSRGINTPGSVYSSMTSTTMRGAQGGRTKTFKTQGLLERIPDDSLYPKPGSQYDEEARVYVDTSALAKLGCFSGDWVQMQVAEDPSNGNSLMAFFRDQEIDEDATWRPVRIYGLPESLSVKPQKYPLNSRSGRRDSISSSHPISVTPATLYLSPVLLANLGEPGHVRISSLRVPDASNYLRPGQPKSRLQGSSLPPTAKEVALSKLSTPLSEAASAQPSLFASLQDYFKRKQRIVKSGDLIAIPIDEALGRAVFEGGAADEANDILNHLESSSVSSHVKTRPHGLAIAWFQVGEVSAPLPNEGQDAEELGLWGGVVTIDPTETRISSGVMQRKLPPTINNSWEFYHGIKKVPKVASNSNGNLHAPPKDHVPDHVPLLQRRIRELVAAATSARAVHLGLPPLAILLTSTQRNIGKAYTVSRACHDLGIHVFSIDAYDIASEGTAGDNKTEGVLRARAERGLRSGAQNTSLLIRHLEALGSDRMAGALKEILADCRVLIATSTEVDKIPDDIRGIFTHELEMTAPDEGEREGILQSIIANSGLVVSPLVDLSSVAVKTAALVAGDLLDVVERAVLNQATRLESLAASSSVSSEKAVSVRDIHLAGGDAATSLTSADFEKAVDDARKNFADSIGAPKIPNVQWSDVGGLANVKEAVIETIQLPLSRPELFAKGLKKRSGILFYGPPGTGKTLLAKAIATEFSLNFFSVKGPELLNMYIGESEANVRRVFQRARDARPCCVFFDELDSVAPKRGNQGDSGGVMDRIVSQLLAELDGMSDGDEGGGGVFVIGATNRPDLLDQALLRPGRFDKMLYLGISDTHEKQQKILEALSRKFTLDPDLDLGRVAEKLPFTYTGADLYALCSDAMLKAITRSARLVDTRVTEINDERRNRSPSQPPISVAYFFDHFATDTDTSVVVAEEDFMAAERELVPSVSADELGHYERVRQEFEGGKDKEDKPSQQTNGTDRNAVARSQIAQMLRMQMQRVNSETGGSIKGKGKEIDGEVTDLVDEDFIIRTDHLSVNGSGKGNGKGKGKARAESPNGAQFGDAAGDDEDMYA</sequence>
<keyword evidence="5" id="KW-0067">ATP-binding</keyword>
<feature type="compositionally biased region" description="Basic residues" evidence="12">
    <location>
        <begin position="13"/>
        <end position="23"/>
    </location>
</feature>
<comment type="caution">
    <text evidence="14">The sequence shown here is derived from an EMBL/GenBank/DDBJ whole genome shotgun (WGS) entry which is preliminary data.</text>
</comment>
<evidence type="ECO:0000256" key="10">
    <source>
        <dbReference type="ARBA" id="ARBA00048778"/>
    </source>
</evidence>
<feature type="domain" description="AAA+ ATPase" evidence="13">
    <location>
        <begin position="1027"/>
        <end position="1169"/>
    </location>
</feature>
<comment type="catalytic activity">
    <reaction evidence="10">
        <text>ATP + H2O = ADP + phosphate + H(+)</text>
        <dbReference type="Rhea" id="RHEA:13065"/>
        <dbReference type="ChEBI" id="CHEBI:15377"/>
        <dbReference type="ChEBI" id="CHEBI:15378"/>
        <dbReference type="ChEBI" id="CHEBI:30616"/>
        <dbReference type="ChEBI" id="CHEBI:43474"/>
        <dbReference type="ChEBI" id="CHEBI:456216"/>
    </reaction>
    <physiologicalReaction direction="left-to-right" evidence="10">
        <dbReference type="Rhea" id="RHEA:13066"/>
    </physiologicalReaction>
</comment>
<dbReference type="Gene3D" id="3.40.50.300">
    <property type="entry name" value="P-loop containing nucleotide triphosphate hydrolases"/>
    <property type="match status" value="2"/>
</dbReference>
<dbReference type="FunFam" id="3.40.50.300:FF:000109">
    <property type="entry name" value="Peroxisomal biogenesis factor 6"/>
    <property type="match status" value="1"/>
</dbReference>
<dbReference type="PANTHER" id="PTHR23077:SF9">
    <property type="entry name" value="PEROXISOMAL ATPASE PEX6"/>
    <property type="match status" value="1"/>
</dbReference>
<dbReference type="InterPro" id="IPR050168">
    <property type="entry name" value="AAA_ATPase_domain"/>
</dbReference>
<keyword evidence="6" id="KW-0472">Membrane</keyword>
<organism evidence="14 15">
    <name type="scientific">Aureobasidium pullulans</name>
    <name type="common">Black yeast</name>
    <name type="synonym">Pullularia pullulans</name>
    <dbReference type="NCBI Taxonomy" id="5580"/>
    <lineage>
        <taxon>Eukaryota</taxon>
        <taxon>Fungi</taxon>
        <taxon>Dikarya</taxon>
        <taxon>Ascomycota</taxon>
        <taxon>Pezizomycotina</taxon>
        <taxon>Dothideomycetes</taxon>
        <taxon>Dothideomycetidae</taxon>
        <taxon>Dothideales</taxon>
        <taxon>Saccotheciaceae</taxon>
        <taxon>Aureobasidium</taxon>
    </lineage>
</organism>
<dbReference type="Pfam" id="PF23315">
    <property type="entry name" value="PEX6_4th"/>
    <property type="match status" value="1"/>
</dbReference>